<dbReference type="Gene3D" id="3.40.50.150">
    <property type="entry name" value="Vaccinia Virus protein VP39"/>
    <property type="match status" value="1"/>
</dbReference>
<evidence type="ECO:0000313" key="15">
    <source>
        <dbReference type="Proteomes" id="UP000677803"/>
    </source>
</evidence>
<evidence type="ECO:0000259" key="13">
    <source>
        <dbReference type="PROSITE" id="PS51684"/>
    </source>
</evidence>
<dbReference type="PANTHER" id="PTHR23245:SF36">
    <property type="entry name" value="TRNA (GUANINE(37)-N1)-METHYLTRANSFERASE"/>
    <property type="match status" value="1"/>
</dbReference>
<dbReference type="Gene3D" id="3.30.300.110">
    <property type="entry name" value="Met-10+ protein-like domains"/>
    <property type="match status" value="1"/>
</dbReference>
<accession>A0A8S4AE69</accession>
<dbReference type="FunFam" id="3.30.300.110:FF:000001">
    <property type="entry name" value="tRNA (guanine(37)-N1)-methyltransferase"/>
    <property type="match status" value="1"/>
</dbReference>
<feature type="compositionally biased region" description="Basic and acidic residues" evidence="12">
    <location>
        <begin position="459"/>
        <end position="471"/>
    </location>
</feature>
<comment type="subunit">
    <text evidence="11">Monomer.</text>
</comment>
<gene>
    <name evidence="11" type="primary">TRMT5</name>
    <name evidence="11" type="synonym">TRM5</name>
    <name evidence="14" type="ORF">MMEN_LOCUS3179</name>
</gene>
<dbReference type="FunFam" id="3.40.50.150:FF:000102">
    <property type="entry name" value="tRNA (guanine(37)-N1)-methyltransferase"/>
    <property type="match status" value="1"/>
</dbReference>
<comment type="function">
    <text evidence="11">Specifically methylates the N1 position of guanosine-37 in various cytoplasmic and mitochondrial tRNAs. Methylation is not dependent on the nature of the nucleoside 5' of the target nucleoside. This is the first step in the biosynthesis of wybutosine (yW), a modified base adjacent to the anticodon of tRNAs and required for accurate decoding.</text>
</comment>
<keyword evidence="2 11" id="KW-0963">Cytoplasm</keyword>
<dbReference type="EMBL" id="CAJRST010002224">
    <property type="protein sequence ID" value="CAG5866447.1"/>
    <property type="molecule type" value="Genomic_DNA"/>
</dbReference>
<dbReference type="AlphaFoldDB" id="A0A8S4AE69"/>
<dbReference type="GO" id="GO:0070901">
    <property type="term" value="P:mitochondrial tRNA methylation"/>
    <property type="evidence" value="ECO:0007669"/>
    <property type="project" value="UniProtKB-ARBA"/>
</dbReference>
<dbReference type="InterPro" id="IPR025792">
    <property type="entry name" value="tRNA_Gua_MeTrfase_euk"/>
</dbReference>
<evidence type="ECO:0000313" key="14">
    <source>
        <dbReference type="EMBL" id="CAG5866447.1"/>
    </source>
</evidence>
<dbReference type="Pfam" id="PF25133">
    <property type="entry name" value="TYW2_N_2"/>
    <property type="match status" value="1"/>
</dbReference>
<dbReference type="InterPro" id="IPR056744">
    <property type="entry name" value="TRM5/TYW2-like_N"/>
</dbReference>
<keyword evidence="4 11" id="KW-0808">Transferase</keyword>
<evidence type="ECO:0000256" key="9">
    <source>
        <dbReference type="ARBA" id="ARBA00045951"/>
    </source>
</evidence>
<feature type="binding site" evidence="11">
    <location>
        <begin position="331"/>
        <end position="332"/>
    </location>
    <ligand>
        <name>S-adenosyl-L-methionine</name>
        <dbReference type="ChEBI" id="CHEBI:59789"/>
    </ligand>
</feature>
<dbReference type="OrthoDB" id="408788at2759"/>
<evidence type="ECO:0000256" key="2">
    <source>
        <dbReference type="ARBA" id="ARBA00022490"/>
    </source>
</evidence>
<dbReference type="InterPro" id="IPR029063">
    <property type="entry name" value="SAM-dependent_MTases_sf"/>
</dbReference>
<keyword evidence="6 11" id="KW-0819">tRNA processing</keyword>
<comment type="function">
    <text evidence="9">Involved in mitochondrial tRNA methylation. Specifically methylates the N1 position of guanosine-37 in various tRNAs. Methylation is not dependent on the nature of the nucleoside 5' of the target nucleoside. This is the first step in the biosynthesis of wybutosine (yW), a modified base adjacent to the anticodon of tRNAs and required for accurate decoding.</text>
</comment>
<feature type="domain" description="SAM-dependent methyltransferase TRM5/TYW2-type" evidence="13">
    <location>
        <begin position="176"/>
        <end position="442"/>
    </location>
</feature>
<comment type="subcellular location">
    <subcellularLocation>
        <location evidence="11">Mitochondrion matrix</location>
    </subcellularLocation>
    <subcellularLocation>
        <location evidence="11">Nucleus</location>
    </subcellularLocation>
    <subcellularLocation>
        <location evidence="11">Cytoplasm</location>
    </subcellularLocation>
    <text evidence="11">Predominantly in the mitochondria and in the nucleus.</text>
</comment>
<protein>
    <recommendedName>
        <fullName evidence="11">tRNA (guanine(37)-N1)-methyltransferase</fullName>
        <ecNumber evidence="11">2.1.1.228</ecNumber>
    </recommendedName>
    <alternativeName>
        <fullName evidence="11">M1G-methyltransferase</fullName>
    </alternativeName>
    <alternativeName>
        <fullName evidence="11">tRNA [GM37] methyltransferase</fullName>
    </alternativeName>
    <alternativeName>
        <fullName evidence="11">tRNA methyltransferase 5 homolog</fullName>
    </alternativeName>
</protein>
<evidence type="ECO:0000256" key="11">
    <source>
        <dbReference type="HAMAP-Rule" id="MF_03152"/>
    </source>
</evidence>
<keyword evidence="15" id="KW-1185">Reference proteome</keyword>
<evidence type="ECO:0000256" key="8">
    <source>
        <dbReference type="ARBA" id="ARBA00023242"/>
    </source>
</evidence>
<comment type="similarity">
    <text evidence="1">Belongs to the class I-like SAM-binding methyltransferase superfamily. TRM5/TYW2 family.</text>
</comment>
<dbReference type="Pfam" id="PF02475">
    <property type="entry name" value="TRM5-TYW2_MTfase"/>
    <property type="match status" value="1"/>
</dbReference>
<evidence type="ECO:0000256" key="4">
    <source>
        <dbReference type="ARBA" id="ARBA00022679"/>
    </source>
</evidence>
<dbReference type="GO" id="GO:0005759">
    <property type="term" value="C:mitochondrial matrix"/>
    <property type="evidence" value="ECO:0007669"/>
    <property type="project" value="UniProtKB-SubCell"/>
</dbReference>
<evidence type="ECO:0000256" key="12">
    <source>
        <dbReference type="SAM" id="MobiDB-lite"/>
    </source>
</evidence>
<dbReference type="SUPFAM" id="SSF53335">
    <property type="entry name" value="S-adenosyl-L-methionine-dependent methyltransferases"/>
    <property type="match status" value="1"/>
</dbReference>
<comment type="similarity">
    <text evidence="11">Belongs to the TRM5 / TYW2 family.</text>
</comment>
<keyword evidence="7 11" id="KW-0496">Mitochondrion</keyword>
<evidence type="ECO:0000256" key="5">
    <source>
        <dbReference type="ARBA" id="ARBA00022691"/>
    </source>
</evidence>
<dbReference type="GO" id="GO:0002939">
    <property type="term" value="P:tRNA N1-guanine methylation"/>
    <property type="evidence" value="ECO:0007669"/>
    <property type="project" value="TreeGrafter"/>
</dbReference>
<dbReference type="Proteomes" id="UP000677803">
    <property type="component" value="Unassembled WGS sequence"/>
</dbReference>
<proteinExistence type="inferred from homology"/>
<comment type="caution">
    <text evidence="14">The sequence shown here is derived from an EMBL/GenBank/DDBJ whole genome shotgun (WGS) entry which is preliminary data.</text>
</comment>
<evidence type="ECO:0000256" key="3">
    <source>
        <dbReference type="ARBA" id="ARBA00022603"/>
    </source>
</evidence>
<keyword evidence="5 11" id="KW-0949">S-adenosyl-L-methionine</keyword>
<evidence type="ECO:0000256" key="10">
    <source>
        <dbReference type="ARBA" id="ARBA00047783"/>
    </source>
</evidence>
<dbReference type="InterPro" id="IPR030382">
    <property type="entry name" value="MeTrfase_TRM5/TYW2"/>
</dbReference>
<keyword evidence="8 11" id="KW-0539">Nucleus</keyword>
<reference evidence="14" key="1">
    <citation type="submission" date="2021-05" db="EMBL/GenBank/DDBJ databases">
        <authorList>
            <person name="Tigano A."/>
        </authorList>
    </citation>
    <scope>NUCLEOTIDE SEQUENCE</scope>
</reference>
<dbReference type="CDD" id="cd02440">
    <property type="entry name" value="AdoMet_MTases"/>
    <property type="match status" value="1"/>
</dbReference>
<dbReference type="PROSITE" id="PS51684">
    <property type="entry name" value="SAM_MT_TRM5_TYW2"/>
    <property type="match status" value="1"/>
</dbReference>
<evidence type="ECO:0000256" key="1">
    <source>
        <dbReference type="ARBA" id="ARBA00009775"/>
    </source>
</evidence>
<evidence type="ECO:0000256" key="7">
    <source>
        <dbReference type="ARBA" id="ARBA00023128"/>
    </source>
</evidence>
<evidence type="ECO:0000256" key="6">
    <source>
        <dbReference type="ARBA" id="ARBA00022694"/>
    </source>
</evidence>
<dbReference type="GO" id="GO:0005634">
    <property type="term" value="C:nucleus"/>
    <property type="evidence" value="ECO:0007669"/>
    <property type="project" value="UniProtKB-SubCell"/>
</dbReference>
<dbReference type="GO" id="GO:0052906">
    <property type="term" value="F:tRNA (guanine(37)-N1)-methyltransferase activity"/>
    <property type="evidence" value="ECO:0007669"/>
    <property type="project" value="UniProtKB-UniRule"/>
</dbReference>
<sequence>MLRILTRIVLSGENQRKLKSVAWNKNLCSEASVSADFFLKPIMENQLYRPPPEVRGMTSLDKDAFTQTITVPALRVPTGVLNKVMKSLKKSTIQRPGMPRVIQDKEESSGMRVVLLDPHRVSSPSSFSEAEAEALRAFGVAAELHSHELKLTYENLKCDEVLEAVLPQGQDVTSGFSRVGHIAHMNLRDHQLPFKNLIGQVIMDKNPGVTCVVNKTNIIDSTYRNFKMEVLAGEENMVAKVKENGVTYEFDFSRVYWNPRLSTEHQRVVERVERGDAVFDVFAGVGPFAIPAARLAATVWANDLNPDSYTWLQHNCKLNKMESRTKTFNLDGRAFIRGPLRQELPALLLGEARVHVVMNLPAMALEFLDAFRGLLKTETPCYQNLPTVYCYGFSKDDNPEQDVVDRASRSLGFTLKNNYFVYSVRNVAPNKDMMCVRFTLPKEVLFCSDDELTEPSEEPAPKKQKCEETAQ</sequence>
<feature type="binding site" evidence="11">
    <location>
        <begin position="303"/>
        <end position="304"/>
    </location>
    <ligand>
        <name>S-adenosyl-L-methionine</name>
        <dbReference type="ChEBI" id="CHEBI:59789"/>
    </ligand>
</feature>
<dbReference type="PANTHER" id="PTHR23245">
    <property type="entry name" value="TRNA METHYLTRANSFERASE"/>
    <property type="match status" value="1"/>
</dbReference>
<dbReference type="EC" id="2.1.1.228" evidence="11"/>
<feature type="region of interest" description="Disordered" evidence="12">
    <location>
        <begin position="451"/>
        <end position="471"/>
    </location>
</feature>
<comment type="catalytic activity">
    <reaction evidence="10 11">
        <text>guanosine(37) in tRNA + S-adenosyl-L-methionine = N(1)-methylguanosine(37) in tRNA + S-adenosyl-L-homocysteine + H(+)</text>
        <dbReference type="Rhea" id="RHEA:36899"/>
        <dbReference type="Rhea" id="RHEA-COMP:10145"/>
        <dbReference type="Rhea" id="RHEA-COMP:10147"/>
        <dbReference type="ChEBI" id="CHEBI:15378"/>
        <dbReference type="ChEBI" id="CHEBI:57856"/>
        <dbReference type="ChEBI" id="CHEBI:59789"/>
        <dbReference type="ChEBI" id="CHEBI:73542"/>
        <dbReference type="ChEBI" id="CHEBI:74269"/>
        <dbReference type="EC" id="2.1.1.228"/>
    </reaction>
</comment>
<organism evidence="14 15">
    <name type="scientific">Menidia menidia</name>
    <name type="common">Atlantic silverside</name>
    <dbReference type="NCBI Taxonomy" id="238744"/>
    <lineage>
        <taxon>Eukaryota</taxon>
        <taxon>Metazoa</taxon>
        <taxon>Chordata</taxon>
        <taxon>Craniata</taxon>
        <taxon>Vertebrata</taxon>
        <taxon>Euteleostomi</taxon>
        <taxon>Actinopterygii</taxon>
        <taxon>Neopterygii</taxon>
        <taxon>Teleostei</taxon>
        <taxon>Neoteleostei</taxon>
        <taxon>Acanthomorphata</taxon>
        <taxon>Ovalentaria</taxon>
        <taxon>Atherinomorphae</taxon>
        <taxon>Atheriniformes</taxon>
        <taxon>Atherinopsidae</taxon>
        <taxon>Menidiinae</taxon>
        <taxon>Menidia</taxon>
    </lineage>
</organism>
<keyword evidence="3 11" id="KW-0489">Methyltransferase</keyword>
<feature type="binding site" evidence="11">
    <location>
        <position position="265"/>
    </location>
    <ligand>
        <name>S-adenosyl-L-methionine</name>
        <dbReference type="ChEBI" id="CHEBI:59789"/>
    </ligand>
</feature>
<feature type="binding site" evidence="11">
    <location>
        <position position="359"/>
    </location>
    <ligand>
        <name>S-adenosyl-L-methionine</name>
        <dbReference type="ChEBI" id="CHEBI:59789"/>
    </ligand>
</feature>
<dbReference type="InterPro" id="IPR056743">
    <property type="entry name" value="TRM5-TYW2-like_MTfase"/>
</dbReference>
<dbReference type="HAMAP" id="MF_03152">
    <property type="entry name" value="TRM5"/>
    <property type="match status" value="1"/>
</dbReference>
<name>A0A8S4AE69_9TELE</name>